<keyword evidence="3" id="KW-1185">Reference proteome</keyword>
<dbReference type="Proteomes" id="UP001589535">
    <property type="component" value="Unassembled WGS sequence"/>
</dbReference>
<protein>
    <recommendedName>
        <fullName evidence="4">EcsC protein family protein</fullName>
    </recommendedName>
</protein>
<accession>A0ABV5TV45</accession>
<evidence type="ECO:0000256" key="1">
    <source>
        <dbReference type="SAM" id="Coils"/>
    </source>
</evidence>
<reference evidence="2 3" key="1">
    <citation type="submission" date="2024-09" db="EMBL/GenBank/DDBJ databases">
        <authorList>
            <person name="Sun Q."/>
            <person name="Mori K."/>
        </authorList>
    </citation>
    <scope>NUCLEOTIDE SEQUENCE [LARGE SCALE GENOMIC DNA]</scope>
    <source>
        <strain evidence="2 3">JCM 13852</strain>
    </source>
</reference>
<evidence type="ECO:0000313" key="3">
    <source>
        <dbReference type="Proteomes" id="UP001589535"/>
    </source>
</evidence>
<name>A0ABV5TV45_9PSEU</name>
<evidence type="ECO:0008006" key="4">
    <source>
        <dbReference type="Google" id="ProtNLM"/>
    </source>
</evidence>
<comment type="caution">
    <text evidence="2">The sequence shown here is derived from an EMBL/GenBank/DDBJ whole genome shotgun (WGS) entry which is preliminary data.</text>
</comment>
<sequence length="265" mass="28450">MGETISDRQVVAVLRPFVRACGPMLDALRESDPFGLQARAAEDLAEVESGLKAKLIHGVTSVKVPGTAAWARMTGYDRSSWWMNRVGRFTALLTSIPGLGGALADRLPVQDALGAASQGLLLCAIAGEYGVTDVGTRVRLIAWVLFERAIDPDLAAGKHAEHDEAAEADEAAKLTEELRESEKKHGKATVKAAGRTLWRLGRGLLGITGELEKRPRGNLFHRALGMLPVVGAAGDYLGERSGLRVVWKRAHGWLTEHAPPATAPR</sequence>
<dbReference type="EMBL" id="JBHMBK010000001">
    <property type="protein sequence ID" value="MFB9682999.1"/>
    <property type="molecule type" value="Genomic_DNA"/>
</dbReference>
<proteinExistence type="predicted"/>
<dbReference type="RefSeq" id="WP_378189007.1">
    <property type="nucleotide sequence ID" value="NZ_JBHMBK010000001.1"/>
</dbReference>
<evidence type="ECO:0000313" key="2">
    <source>
        <dbReference type="EMBL" id="MFB9682999.1"/>
    </source>
</evidence>
<keyword evidence="1" id="KW-0175">Coiled coil</keyword>
<feature type="coiled-coil region" evidence="1">
    <location>
        <begin position="164"/>
        <end position="191"/>
    </location>
</feature>
<organism evidence="2 3">
    <name type="scientific">Amycolatopsis plumensis</name>
    <dbReference type="NCBI Taxonomy" id="236508"/>
    <lineage>
        <taxon>Bacteria</taxon>
        <taxon>Bacillati</taxon>
        <taxon>Actinomycetota</taxon>
        <taxon>Actinomycetes</taxon>
        <taxon>Pseudonocardiales</taxon>
        <taxon>Pseudonocardiaceae</taxon>
        <taxon>Amycolatopsis</taxon>
    </lineage>
</organism>
<gene>
    <name evidence="2" type="ORF">ACFFTO_02300</name>
</gene>